<gene>
    <name evidence="4" type="ORF">EpCFBP13511_03385</name>
    <name evidence="3" type="ORF">IFT93_08440</name>
</gene>
<dbReference type="EMBL" id="JACYNN010000004">
    <property type="protein sequence ID" value="MBD8106454.1"/>
    <property type="molecule type" value="Genomic_DNA"/>
</dbReference>
<dbReference type="STRING" id="1219360.GCA_001571305_02365"/>
<dbReference type="AlphaFoldDB" id="A0A4U3FLP2"/>
<feature type="chain" id="PRO_5020560823" evidence="2">
    <location>
        <begin position="22"/>
        <end position="212"/>
    </location>
</feature>
<evidence type="ECO:0000313" key="5">
    <source>
        <dbReference type="Proteomes" id="UP000306393"/>
    </source>
</evidence>
<sequence>MKRTTIALAALVVITSLNATAEQRSPVFNDAINNWHNLQEQDRQNLAHYNDTDSRDGTGRFNPDGSFNNQLATDSDKTHAALRAAKQKVNGTTYRDQIGQQQADARAAALQGTALTPAGTVGVKTPVQSVPVGVKTPVQSVPSVIRNKPVVPSTVHFVTAQGNGGNNNQSRSSYGGSENRGADNAHSSAFGGHGYGHDNSRSEGFGGHAHFH</sequence>
<dbReference type="RefSeq" id="WP_137268724.1">
    <property type="nucleotide sequence ID" value="NZ_CP101613.1"/>
</dbReference>
<reference evidence="4 5" key="1">
    <citation type="journal article" date="2019" name="Sci. Rep.">
        <title>Differences in resource use lead to coexistence of seed-transmitted microbial populations.</title>
        <authorList>
            <person name="Torres-Cortes G."/>
            <person name="Garcia B.J."/>
            <person name="Compant S."/>
            <person name="Rezki S."/>
            <person name="Jones P."/>
            <person name="Preveaux A."/>
            <person name="Briand M."/>
            <person name="Roulet A."/>
            <person name="Bouchez O."/>
            <person name="Jacobson D."/>
            <person name="Barret M."/>
        </authorList>
    </citation>
    <scope>NUCLEOTIDE SEQUENCE [LARGE SCALE GENOMIC DNA]</scope>
    <source>
        <strain evidence="4 5">CFBP13511</strain>
    </source>
</reference>
<organism evidence="4 5">
    <name type="scientific">Erwinia persicina</name>
    <dbReference type="NCBI Taxonomy" id="55211"/>
    <lineage>
        <taxon>Bacteria</taxon>
        <taxon>Pseudomonadati</taxon>
        <taxon>Pseudomonadota</taxon>
        <taxon>Gammaproteobacteria</taxon>
        <taxon>Enterobacterales</taxon>
        <taxon>Erwiniaceae</taxon>
        <taxon>Erwinia</taxon>
    </lineage>
</organism>
<reference evidence="3 6" key="2">
    <citation type="journal article" date="2020" name="FEMS Microbiol. Ecol.">
        <title>Temporal dynamics of bacterial communities during seed development and maturation.</title>
        <authorList>
            <person name="Chesneau G."/>
            <person name="Torres-Cortes G."/>
            <person name="Briand M."/>
            <person name="Darrasse A."/>
            <person name="Preveaux A."/>
            <person name="Marais C."/>
            <person name="Jacques M.A."/>
            <person name="Shade A."/>
            <person name="Barret M."/>
        </authorList>
    </citation>
    <scope>NUCLEOTIDE SEQUENCE [LARGE SCALE GENOMIC DNA]</scope>
    <source>
        <strain evidence="3 6">CFBP13732</strain>
    </source>
</reference>
<dbReference type="Proteomes" id="UP000661012">
    <property type="component" value="Unassembled WGS sequence"/>
</dbReference>
<protein>
    <submittedName>
        <fullName evidence="4">Uncharacterized protein</fullName>
    </submittedName>
</protein>
<evidence type="ECO:0000256" key="1">
    <source>
        <dbReference type="SAM" id="MobiDB-lite"/>
    </source>
</evidence>
<proteinExistence type="predicted"/>
<feature type="region of interest" description="Disordered" evidence="1">
    <location>
        <begin position="158"/>
        <end position="212"/>
    </location>
</feature>
<dbReference type="EMBL" id="QGAC01000002">
    <property type="protein sequence ID" value="TKJ94600.1"/>
    <property type="molecule type" value="Genomic_DNA"/>
</dbReference>
<keyword evidence="2" id="KW-0732">Signal</keyword>
<keyword evidence="6" id="KW-1185">Reference proteome</keyword>
<evidence type="ECO:0000256" key="2">
    <source>
        <dbReference type="SAM" id="SignalP"/>
    </source>
</evidence>
<name>A0A4U3FLP2_9GAMM</name>
<accession>A0A4U3FLP2</accession>
<evidence type="ECO:0000313" key="4">
    <source>
        <dbReference type="EMBL" id="TKJ94600.1"/>
    </source>
</evidence>
<evidence type="ECO:0000313" key="6">
    <source>
        <dbReference type="Proteomes" id="UP000661012"/>
    </source>
</evidence>
<feature type="signal peptide" evidence="2">
    <location>
        <begin position="1"/>
        <end position="21"/>
    </location>
</feature>
<dbReference type="OrthoDB" id="9971177at2"/>
<comment type="caution">
    <text evidence="4">The sequence shown here is derived from an EMBL/GenBank/DDBJ whole genome shotgun (WGS) entry which is preliminary data.</text>
</comment>
<feature type="compositionally biased region" description="Low complexity" evidence="1">
    <location>
        <begin position="166"/>
        <end position="177"/>
    </location>
</feature>
<evidence type="ECO:0000313" key="3">
    <source>
        <dbReference type="EMBL" id="MBD8106454.1"/>
    </source>
</evidence>
<dbReference type="Proteomes" id="UP000306393">
    <property type="component" value="Unassembled WGS sequence"/>
</dbReference>